<protein>
    <submittedName>
        <fullName evidence="4">Cysteine protease</fullName>
    </submittedName>
</protein>
<dbReference type="GO" id="GO:0006508">
    <property type="term" value="P:proteolysis"/>
    <property type="evidence" value="ECO:0007669"/>
    <property type="project" value="UniProtKB-KW"/>
</dbReference>
<accession>A0AAW4NMP9</accession>
<evidence type="ECO:0000256" key="1">
    <source>
        <dbReference type="ARBA" id="ARBA00022670"/>
    </source>
</evidence>
<dbReference type="PANTHER" id="PTHR10363">
    <property type="entry name" value="BLEOMYCIN HYDROLASE"/>
    <property type="match status" value="1"/>
</dbReference>
<dbReference type="Proteomes" id="UP001196873">
    <property type="component" value="Unassembled WGS sequence"/>
</dbReference>
<dbReference type="GO" id="GO:0043418">
    <property type="term" value="P:homocysteine catabolic process"/>
    <property type="evidence" value="ECO:0007669"/>
    <property type="project" value="TreeGrafter"/>
</dbReference>
<dbReference type="Pfam" id="PF03051">
    <property type="entry name" value="Peptidase_C1_2"/>
    <property type="match status" value="1"/>
</dbReference>
<reference evidence="4" key="1">
    <citation type="submission" date="2021-07" db="EMBL/GenBank/DDBJ databases">
        <title>Genomic diversity and antimicrobial resistance of Prevotella spp. isolated from chronic lung disease airways.</title>
        <authorList>
            <person name="Webb K.A."/>
            <person name="Olagoke O.S."/>
            <person name="Baird T."/>
            <person name="Neill J."/>
            <person name="Pham A."/>
            <person name="Wells T.J."/>
            <person name="Ramsay K.A."/>
            <person name="Bell S.C."/>
            <person name="Sarovich D.S."/>
            <person name="Price E.P."/>
        </authorList>
    </citation>
    <scope>NUCLEOTIDE SEQUENCE</scope>
    <source>
        <strain evidence="4">SCHI0047.S.3</strain>
    </source>
</reference>
<name>A0AAW4NMP9_9BACT</name>
<dbReference type="GO" id="GO:0009636">
    <property type="term" value="P:response to toxic substance"/>
    <property type="evidence" value="ECO:0007669"/>
    <property type="project" value="TreeGrafter"/>
</dbReference>
<comment type="caution">
    <text evidence="4">The sequence shown here is derived from an EMBL/GenBank/DDBJ whole genome shotgun (WGS) entry which is preliminary data.</text>
</comment>
<gene>
    <name evidence="4" type="ORF">KZY68_01635</name>
</gene>
<evidence type="ECO:0000313" key="4">
    <source>
        <dbReference type="EMBL" id="MBW4864740.1"/>
    </source>
</evidence>
<dbReference type="GO" id="GO:0070005">
    <property type="term" value="F:cysteine-type aminopeptidase activity"/>
    <property type="evidence" value="ECO:0007669"/>
    <property type="project" value="InterPro"/>
</dbReference>
<evidence type="ECO:0000256" key="2">
    <source>
        <dbReference type="ARBA" id="ARBA00022801"/>
    </source>
</evidence>
<dbReference type="PROSITE" id="PS51257">
    <property type="entry name" value="PROKAR_LIPOPROTEIN"/>
    <property type="match status" value="1"/>
</dbReference>
<proteinExistence type="predicted"/>
<sequence>MPAKLIIFFVTLRNMNKINVYIISLVLMVSACSRPQHTTKHNPFTTEICLKTTPVKDQGRSSLCWVYAMLATIETNHLMQGDSVNLSTDYVARCLLTETTRRYYLSRGAVPANLRGMGTRLLTLIQTYGVVPFDSYHAQDPVNYNVVARKLQLCTRSTTDFPALDDRMNRVLDAAIGYLPGPKVHMLGAEYTPLEFAHSVCRDDEYQAVTSFTHHPFGSRFILEVPDNVNDDRVLNVPLDTMMYFIVNRIRSGRAVFWEGDVSSSGFHANSGIAKLTQKHVTQQQRQRAFERRETTDDHTLELIGLAHDHQGRRYFIAKNSWGTACGFGGFFYLSEDYVRMNTILVIG</sequence>
<dbReference type="GO" id="GO:0005737">
    <property type="term" value="C:cytoplasm"/>
    <property type="evidence" value="ECO:0007669"/>
    <property type="project" value="TreeGrafter"/>
</dbReference>
<evidence type="ECO:0000313" key="5">
    <source>
        <dbReference type="Proteomes" id="UP001196873"/>
    </source>
</evidence>
<dbReference type="PANTHER" id="PTHR10363:SF2">
    <property type="entry name" value="BLEOMYCIN HYDROLASE"/>
    <property type="match status" value="1"/>
</dbReference>
<dbReference type="RefSeq" id="WP_219426785.1">
    <property type="nucleotide sequence ID" value="NZ_JAHXQY010000027.1"/>
</dbReference>
<evidence type="ECO:0000256" key="3">
    <source>
        <dbReference type="ARBA" id="ARBA00022807"/>
    </source>
</evidence>
<organism evidence="4 5">
    <name type="scientific">Segatella salivae</name>
    <dbReference type="NCBI Taxonomy" id="228604"/>
    <lineage>
        <taxon>Bacteria</taxon>
        <taxon>Pseudomonadati</taxon>
        <taxon>Bacteroidota</taxon>
        <taxon>Bacteroidia</taxon>
        <taxon>Bacteroidales</taxon>
        <taxon>Prevotellaceae</taxon>
        <taxon>Segatella</taxon>
    </lineage>
</organism>
<dbReference type="EMBL" id="JAHXRF010000002">
    <property type="protein sequence ID" value="MBW4864740.1"/>
    <property type="molecule type" value="Genomic_DNA"/>
</dbReference>
<dbReference type="InterPro" id="IPR004134">
    <property type="entry name" value="Peptidase_C1B"/>
</dbReference>
<keyword evidence="1 4" id="KW-0645">Protease</keyword>
<dbReference type="AlphaFoldDB" id="A0AAW4NMP9"/>
<keyword evidence="3" id="KW-0788">Thiol protease</keyword>
<keyword evidence="2" id="KW-0378">Hydrolase</keyword>